<evidence type="ECO:0000256" key="4">
    <source>
        <dbReference type="ARBA" id="ARBA00022801"/>
    </source>
</evidence>
<evidence type="ECO:0000256" key="8">
    <source>
        <dbReference type="PROSITE-ProRule" id="PRU00703"/>
    </source>
</evidence>
<dbReference type="InterPro" id="IPR038763">
    <property type="entry name" value="DHH_sf"/>
</dbReference>
<dbReference type="RefSeq" id="WP_207651567.1">
    <property type="nucleotide sequence ID" value="NZ_CP016199.1"/>
</dbReference>
<dbReference type="PANTHER" id="PTHR12112">
    <property type="entry name" value="BNIP - RELATED"/>
    <property type="match status" value="1"/>
</dbReference>
<dbReference type="PROSITE" id="PS51371">
    <property type="entry name" value="CBS"/>
    <property type="match status" value="1"/>
</dbReference>
<dbReference type="SMART" id="SM00116">
    <property type="entry name" value="CBS"/>
    <property type="match status" value="2"/>
</dbReference>
<dbReference type="InterPro" id="IPR010766">
    <property type="entry name" value="DRTGG"/>
</dbReference>
<dbReference type="EC" id="3.6.1.1" evidence="2"/>
<keyword evidence="8" id="KW-0129">CBS domain</keyword>
<proteinExistence type="predicted"/>
<dbReference type="NCBIfam" id="NF011443">
    <property type="entry name" value="PRK14869.1-5"/>
    <property type="match status" value="1"/>
</dbReference>
<dbReference type="NCBIfam" id="NF011442">
    <property type="entry name" value="PRK14869.1-4"/>
    <property type="match status" value="1"/>
</dbReference>
<protein>
    <recommendedName>
        <fullName evidence="2">inorganic diphosphatase</fullName>
        <ecNumber evidence="2">3.6.1.1</ecNumber>
    </recommendedName>
    <alternativeName>
        <fullName evidence="6">Pyrophosphate phospho-hydrolase</fullName>
    </alternativeName>
</protein>
<dbReference type="InterPro" id="IPR028979">
    <property type="entry name" value="Ser_kin/Pase_Hpr-like_N_sf"/>
</dbReference>
<dbReference type="GO" id="GO:0046872">
    <property type="term" value="F:metal ion binding"/>
    <property type="evidence" value="ECO:0007669"/>
    <property type="project" value="UniProtKB-KW"/>
</dbReference>
<accession>A0A223AQ73</accession>
<dbReference type="Proteomes" id="UP000214689">
    <property type="component" value="Chromosome"/>
</dbReference>
<evidence type="ECO:0000256" key="5">
    <source>
        <dbReference type="ARBA" id="ARBA00023211"/>
    </source>
</evidence>
<comment type="catalytic activity">
    <reaction evidence="7">
        <text>diphosphate + H2O = 2 phosphate + H(+)</text>
        <dbReference type="Rhea" id="RHEA:24576"/>
        <dbReference type="ChEBI" id="CHEBI:15377"/>
        <dbReference type="ChEBI" id="CHEBI:15378"/>
        <dbReference type="ChEBI" id="CHEBI:33019"/>
        <dbReference type="ChEBI" id="CHEBI:43474"/>
        <dbReference type="EC" id="3.6.1.1"/>
    </reaction>
</comment>
<reference evidence="11" key="1">
    <citation type="submission" date="2016-05" db="EMBL/GenBank/DDBJ databases">
        <authorList>
            <person name="Holder M.E."/>
            <person name="Ajami N.J."/>
            <person name="Petrosino J.F."/>
        </authorList>
    </citation>
    <scope>NUCLEOTIDE SEQUENCE [LARGE SCALE GENOMIC DNA]</scope>
    <source>
        <strain evidence="11">ATCC 700696</strain>
    </source>
</reference>
<keyword evidence="5" id="KW-0464">Manganese</keyword>
<dbReference type="InterPro" id="IPR046342">
    <property type="entry name" value="CBS_dom_sf"/>
</dbReference>
<evidence type="ECO:0000256" key="1">
    <source>
        <dbReference type="ARBA" id="ARBA00001936"/>
    </source>
</evidence>
<dbReference type="Pfam" id="PF02833">
    <property type="entry name" value="DHHA2"/>
    <property type="match status" value="1"/>
</dbReference>
<dbReference type="Gene3D" id="3.10.580.10">
    <property type="entry name" value="CBS-domain"/>
    <property type="match status" value="1"/>
</dbReference>
<evidence type="ECO:0000256" key="7">
    <source>
        <dbReference type="ARBA" id="ARBA00047820"/>
    </source>
</evidence>
<keyword evidence="11" id="KW-1185">Reference proteome</keyword>
<dbReference type="Gene3D" id="3.10.310.20">
    <property type="entry name" value="DHHA2 domain"/>
    <property type="match status" value="1"/>
</dbReference>
<dbReference type="InterPro" id="IPR000644">
    <property type="entry name" value="CBS_dom"/>
</dbReference>
<dbReference type="SUPFAM" id="SSF75138">
    <property type="entry name" value="HprK N-terminal domain-like"/>
    <property type="match status" value="1"/>
</dbReference>
<feature type="domain" description="CBS" evidence="9">
    <location>
        <begin position="254"/>
        <end position="312"/>
    </location>
</feature>
<evidence type="ECO:0000256" key="2">
    <source>
        <dbReference type="ARBA" id="ARBA00012146"/>
    </source>
</evidence>
<sequence length="550" mass="60239">MKSDKKIIIIGHKNPDTDSICSAIAYAEIKNRITNTNNYVARRAGELNGETQFVLEKFGIDVPEYVDNVATQVRDMEIRHTPGVPKEMTIKEAWGIMGRSEAVTQPITENNKVIGLITKGDIARTFMDAESSGFLSSTSPRFSDIAATINGQITVGDGSMHFNQGKVLVGAALVERMQGVVQEHDLVILVDRKENQIGALEAGAGCIILCLGAKASKEVAELANEKGAVVIETELDTFSVSREIDKSVPLEAFMTSDGIEGFKLDDYTDSVKSKMGATRHRAFPVTDSKGRYVGTVSRRNLLNIRRKQVILVDHNEKSQAVDNIDDADIIEIVDHHRLGTIQTLQPIFFNLQPVGCTATILYQMYIERGIELPKHIAGLLCAAIVSDTLMFRSPTCTTQDKMAAGALALIAGIDIESFAAEMFEAGSDLKDKSAEEIFYQDYKKFTFGSSSFGVGQISSMNDGELNNIKELLLPLMEHECGKNKVSMVFFLLTDIKHSSSEMLYAGEHAGEMIMNAFEDATPTEGGFKIDGLLSRKKQLIPAFMDAIQGV</sequence>
<dbReference type="Pfam" id="PF07085">
    <property type="entry name" value="DRTGG"/>
    <property type="match status" value="1"/>
</dbReference>
<organism evidence="10 11">
    <name type="scientific">Mogibacterium pumilum</name>
    <dbReference type="NCBI Taxonomy" id="86332"/>
    <lineage>
        <taxon>Bacteria</taxon>
        <taxon>Bacillati</taxon>
        <taxon>Bacillota</taxon>
        <taxon>Clostridia</taxon>
        <taxon>Peptostreptococcales</taxon>
        <taxon>Anaerovoracaceae</taxon>
        <taxon>Mogibacterium</taxon>
    </lineage>
</organism>
<dbReference type="Pfam" id="PF00571">
    <property type="entry name" value="CBS"/>
    <property type="match status" value="2"/>
</dbReference>
<evidence type="ECO:0000313" key="11">
    <source>
        <dbReference type="Proteomes" id="UP000214689"/>
    </source>
</evidence>
<dbReference type="InterPro" id="IPR001667">
    <property type="entry name" value="DDH_dom"/>
</dbReference>
<evidence type="ECO:0000256" key="3">
    <source>
        <dbReference type="ARBA" id="ARBA00022723"/>
    </source>
</evidence>
<dbReference type="InterPro" id="IPR038222">
    <property type="entry name" value="DHHA2_dom_sf"/>
</dbReference>
<dbReference type="Gene3D" id="3.40.1390.20">
    <property type="entry name" value="HprK N-terminal domain-like"/>
    <property type="match status" value="1"/>
</dbReference>
<dbReference type="PANTHER" id="PTHR12112:SF22">
    <property type="entry name" value="MANGANESE-DEPENDENT INORGANIC PYROPHOSPHATASE-RELATED"/>
    <property type="match status" value="1"/>
</dbReference>
<dbReference type="InterPro" id="IPR004097">
    <property type="entry name" value="DHHA2"/>
</dbReference>
<dbReference type="SUPFAM" id="SSF64182">
    <property type="entry name" value="DHH phosphoesterases"/>
    <property type="match status" value="1"/>
</dbReference>
<keyword evidence="3" id="KW-0479">Metal-binding</keyword>
<evidence type="ECO:0000259" key="9">
    <source>
        <dbReference type="PROSITE" id="PS51371"/>
    </source>
</evidence>
<dbReference type="GO" id="GO:0005737">
    <property type="term" value="C:cytoplasm"/>
    <property type="evidence" value="ECO:0007669"/>
    <property type="project" value="InterPro"/>
</dbReference>
<dbReference type="SMART" id="SM01131">
    <property type="entry name" value="DHHA2"/>
    <property type="match status" value="1"/>
</dbReference>
<dbReference type="Pfam" id="PF01368">
    <property type="entry name" value="DHH"/>
    <property type="match status" value="1"/>
</dbReference>
<dbReference type="SUPFAM" id="SSF54631">
    <property type="entry name" value="CBS-domain pair"/>
    <property type="match status" value="1"/>
</dbReference>
<evidence type="ECO:0000256" key="6">
    <source>
        <dbReference type="ARBA" id="ARBA00032535"/>
    </source>
</evidence>
<dbReference type="EMBL" id="CP016199">
    <property type="protein sequence ID" value="ASS37110.1"/>
    <property type="molecule type" value="Genomic_DNA"/>
</dbReference>
<gene>
    <name evidence="10" type="ORF">AXF17_00560</name>
</gene>
<comment type="cofactor">
    <cofactor evidence="1">
        <name>Mn(2+)</name>
        <dbReference type="ChEBI" id="CHEBI:29035"/>
    </cofactor>
</comment>
<dbReference type="AlphaFoldDB" id="A0A223AQ73"/>
<name>A0A223AQ73_9FIRM</name>
<evidence type="ECO:0000313" key="10">
    <source>
        <dbReference type="EMBL" id="ASS37110.1"/>
    </source>
</evidence>
<dbReference type="FunFam" id="3.90.1640.10:FF:000001">
    <property type="entry name" value="Probable manganese-dependent inorganic pyrophosphatase"/>
    <property type="match status" value="1"/>
</dbReference>
<dbReference type="Gene3D" id="3.90.1640.10">
    <property type="entry name" value="inorganic pyrophosphatase (n-terminal core)"/>
    <property type="match status" value="1"/>
</dbReference>
<keyword evidence="4" id="KW-0378">Hydrolase</keyword>
<dbReference type="GO" id="GO:0004427">
    <property type="term" value="F:inorganic diphosphate phosphatase activity"/>
    <property type="evidence" value="ECO:0007669"/>
    <property type="project" value="UniProtKB-EC"/>
</dbReference>